<name>A0A364NCU1_STELY</name>
<gene>
    <name evidence="1" type="ORF">DDE83_001499</name>
</gene>
<comment type="caution">
    <text evidence="1">The sequence shown here is derived from an EMBL/GenBank/DDBJ whole genome shotgun (WGS) entry which is preliminary data.</text>
</comment>
<keyword evidence="2" id="KW-1185">Reference proteome</keyword>
<reference evidence="2" key="1">
    <citation type="submission" date="2018-05" db="EMBL/GenBank/DDBJ databases">
        <title>Draft genome sequence of Stemphylium lycopersici strain CIDEFI 213.</title>
        <authorList>
            <person name="Medina R."/>
            <person name="Franco M.E.E."/>
            <person name="Lucentini C.G."/>
            <person name="Saparrat M.C.N."/>
            <person name="Balatti P.A."/>
        </authorList>
    </citation>
    <scope>NUCLEOTIDE SEQUENCE [LARGE SCALE GENOMIC DNA]</scope>
    <source>
        <strain evidence="2">CIDEFI 213</strain>
    </source>
</reference>
<dbReference type="EMBL" id="QGDH01000015">
    <property type="protein sequence ID" value="RAR15062.1"/>
    <property type="molecule type" value="Genomic_DNA"/>
</dbReference>
<accession>A0A364NCU1</accession>
<protein>
    <submittedName>
        <fullName evidence="1">Uncharacterized protein</fullName>
    </submittedName>
</protein>
<organism evidence="1 2">
    <name type="scientific">Stemphylium lycopersici</name>
    <name type="common">Tomato gray leaf spot disease fungus</name>
    <name type="synonym">Thyrospora lycopersici</name>
    <dbReference type="NCBI Taxonomy" id="183478"/>
    <lineage>
        <taxon>Eukaryota</taxon>
        <taxon>Fungi</taxon>
        <taxon>Dikarya</taxon>
        <taxon>Ascomycota</taxon>
        <taxon>Pezizomycotina</taxon>
        <taxon>Dothideomycetes</taxon>
        <taxon>Pleosporomycetidae</taxon>
        <taxon>Pleosporales</taxon>
        <taxon>Pleosporineae</taxon>
        <taxon>Pleosporaceae</taxon>
        <taxon>Stemphylium</taxon>
    </lineage>
</organism>
<evidence type="ECO:0000313" key="1">
    <source>
        <dbReference type="EMBL" id="RAR15062.1"/>
    </source>
</evidence>
<dbReference type="Proteomes" id="UP000249619">
    <property type="component" value="Unassembled WGS sequence"/>
</dbReference>
<dbReference type="AlphaFoldDB" id="A0A364NCU1"/>
<sequence>MADPNNPSPFAGAPLWDPSDEEWADMDASRIASTFTCSFKEPTQYRCNNSSPPGNRSTLSRFTNTITSFLQSSTLAASSSLRQEEEERDKLAMLQNTYYTTPSGDLCDDVMRTVFLTGSRFFDRDGDAASPRSMHVLDLSAYFTTPSPVLRAANPRLSDAIATLLSHTSAACVTAFLDPRVREFMFTREVERRKGGNVFVVRREGSSIIAGSYRNQGFSLQWSLYVRCGFNGLGLWYEDYATPVLGSTPIVDGVVQWDTFVPFTDEGVDRQSGDGKWHNRQTATASARKIALASPKMNGGVGDWDANELSPWSPKFALYKSRLLAHYLLRDIWVRLEGRYECWATWEADGQVNEVRLRRAMIGFRHDEDDD</sequence>
<evidence type="ECO:0000313" key="2">
    <source>
        <dbReference type="Proteomes" id="UP000249619"/>
    </source>
</evidence>
<proteinExistence type="predicted"/>